<feature type="binding site" evidence="6">
    <location>
        <position position="87"/>
    </location>
    <ligand>
        <name>Mg(2+)</name>
        <dbReference type="ChEBI" id="CHEBI:18420"/>
        <label>2</label>
    </ligand>
</feature>
<sequence>MNQINDAMVEAAIAGSRIVLEVYRRGAESREKADGSLVTEADERAEAAILEILNSRIPDIPVIAEESVAGGQVPKATERFLLVDPLDGTKDFVGGTDEFTVNIALIENGEPVAGVVTTPARGQLFFGEVGQGASVRQYDFMSGEPHGDAQAISARKRPESGAIAMTSRSHGSEETRKMLERLGVTDVMPAGSSLKFCAIAEGRADLYPRLGRTMEWDTAAAHAVLRAAGGEVYVFDNQERGDPLRYGKEERGFDNPHFLAVGKE</sequence>
<comment type="caution">
    <text evidence="7">The sequence shown here is derived from an EMBL/GenBank/DDBJ whole genome shotgun (WGS) entry which is preliminary data.</text>
</comment>
<evidence type="ECO:0000256" key="6">
    <source>
        <dbReference type="HAMAP-Rule" id="MF_02095"/>
    </source>
</evidence>
<keyword evidence="2 6" id="KW-1003">Cell membrane</keyword>
<feature type="binding site" evidence="6">
    <location>
        <position position="217"/>
    </location>
    <ligand>
        <name>substrate</name>
    </ligand>
</feature>
<dbReference type="HAMAP" id="MF_02095">
    <property type="entry name" value="CysQ"/>
    <property type="match status" value="1"/>
</dbReference>
<evidence type="ECO:0000313" key="8">
    <source>
        <dbReference type="Proteomes" id="UP001595607"/>
    </source>
</evidence>
<feature type="binding site" evidence="6">
    <location>
        <position position="84"/>
    </location>
    <ligand>
        <name>Mg(2+)</name>
        <dbReference type="ChEBI" id="CHEBI:18420"/>
        <label>1</label>
    </ligand>
</feature>
<evidence type="ECO:0000256" key="5">
    <source>
        <dbReference type="ARBA" id="ARBA00023136"/>
    </source>
</evidence>
<dbReference type="Gene3D" id="3.30.540.10">
    <property type="entry name" value="Fructose-1,6-Bisphosphatase, subunit A, domain 1"/>
    <property type="match status" value="1"/>
</dbReference>
<evidence type="ECO:0000313" key="7">
    <source>
        <dbReference type="EMBL" id="MFC3303799.1"/>
    </source>
</evidence>
<evidence type="ECO:0000256" key="1">
    <source>
        <dbReference type="ARBA" id="ARBA00005289"/>
    </source>
</evidence>
<keyword evidence="5 6" id="KW-0472">Membrane</keyword>
<dbReference type="RefSeq" id="WP_229786223.1">
    <property type="nucleotide sequence ID" value="NZ_BMXU01000002.1"/>
</dbReference>
<dbReference type="CDD" id="cd01638">
    <property type="entry name" value="CysQ"/>
    <property type="match status" value="1"/>
</dbReference>
<dbReference type="InterPro" id="IPR020550">
    <property type="entry name" value="Inositol_monophosphatase_CS"/>
</dbReference>
<name>A0ABV7MGV3_9PROT</name>
<feature type="binding site" evidence="6">
    <location>
        <begin position="86"/>
        <end position="89"/>
    </location>
    <ligand>
        <name>substrate</name>
    </ligand>
</feature>
<dbReference type="PANTHER" id="PTHR43028:SF5">
    <property type="entry name" value="3'(2'),5'-BISPHOSPHATE NUCLEOTIDASE 1"/>
    <property type="match status" value="1"/>
</dbReference>
<evidence type="ECO:0000256" key="4">
    <source>
        <dbReference type="ARBA" id="ARBA00022801"/>
    </source>
</evidence>
<evidence type="ECO:0000256" key="3">
    <source>
        <dbReference type="ARBA" id="ARBA00022519"/>
    </source>
</evidence>
<comment type="catalytic activity">
    <reaction evidence="6">
        <text>adenosine 3',5'-bisphosphate + H2O = AMP + phosphate</text>
        <dbReference type="Rhea" id="RHEA:10040"/>
        <dbReference type="ChEBI" id="CHEBI:15377"/>
        <dbReference type="ChEBI" id="CHEBI:43474"/>
        <dbReference type="ChEBI" id="CHEBI:58343"/>
        <dbReference type="ChEBI" id="CHEBI:456215"/>
        <dbReference type="EC" id="3.1.3.7"/>
    </reaction>
</comment>
<dbReference type="NCBIfam" id="TIGR01331">
    <property type="entry name" value="bisphos_cysQ"/>
    <property type="match status" value="1"/>
</dbReference>
<comment type="subcellular location">
    <subcellularLocation>
        <location evidence="6">Cell inner membrane</location>
        <topology evidence="6">Peripheral membrane protein</topology>
        <orientation evidence="6">Cytoplasmic side</orientation>
    </subcellularLocation>
</comment>
<comment type="similarity">
    <text evidence="1 6">Belongs to the inositol monophosphatase superfamily. CysQ family.</text>
</comment>
<dbReference type="PROSITE" id="PS00630">
    <property type="entry name" value="IMP_2"/>
    <property type="match status" value="1"/>
</dbReference>
<gene>
    <name evidence="6 7" type="primary">cysQ</name>
    <name evidence="7" type="ORF">ACFONP_13785</name>
</gene>
<keyword evidence="4 6" id="KW-0378">Hydrolase</keyword>
<accession>A0ABV7MGV3</accession>
<organism evidence="7 8">
    <name type="scientific">Parvularcula lutaonensis</name>
    <dbReference type="NCBI Taxonomy" id="491923"/>
    <lineage>
        <taxon>Bacteria</taxon>
        <taxon>Pseudomonadati</taxon>
        <taxon>Pseudomonadota</taxon>
        <taxon>Alphaproteobacteria</taxon>
        <taxon>Parvularculales</taxon>
        <taxon>Parvularculaceae</taxon>
        <taxon>Parvularcula</taxon>
    </lineage>
</organism>
<feature type="binding site" evidence="6">
    <location>
        <position position="86"/>
    </location>
    <ligand>
        <name>Mg(2+)</name>
        <dbReference type="ChEBI" id="CHEBI:18420"/>
        <label>1</label>
    </ligand>
</feature>
<dbReference type="EMBL" id="JBHRVA010000003">
    <property type="protein sequence ID" value="MFC3303799.1"/>
    <property type="molecule type" value="Genomic_DNA"/>
</dbReference>
<feature type="binding site" evidence="6">
    <location>
        <position position="217"/>
    </location>
    <ligand>
        <name>Mg(2+)</name>
        <dbReference type="ChEBI" id="CHEBI:18420"/>
        <label>2</label>
    </ligand>
</feature>
<keyword evidence="8" id="KW-1185">Reference proteome</keyword>
<dbReference type="InterPro" id="IPR006240">
    <property type="entry name" value="CysQ"/>
</dbReference>
<dbReference type="PANTHER" id="PTHR43028">
    <property type="entry name" value="3'(2'),5'-BISPHOSPHATE NUCLEOTIDASE 1"/>
    <property type="match status" value="1"/>
</dbReference>
<dbReference type="Proteomes" id="UP001595607">
    <property type="component" value="Unassembled WGS sequence"/>
</dbReference>
<dbReference type="PRINTS" id="PR00377">
    <property type="entry name" value="IMPHPHTASES"/>
</dbReference>
<feature type="binding site" evidence="6">
    <location>
        <position position="84"/>
    </location>
    <ligand>
        <name>Mg(2+)</name>
        <dbReference type="ChEBI" id="CHEBI:18420"/>
        <label>2</label>
    </ligand>
</feature>
<protein>
    <recommendedName>
        <fullName evidence="6">3'(2'),5'-bisphosphate nucleotidase CysQ</fullName>
        <ecNumber evidence="6">3.1.3.7</ecNumber>
    </recommendedName>
    <alternativeName>
        <fullName evidence="6">3'(2'),5-bisphosphonucleoside 3'(2')-phosphohydrolase</fullName>
    </alternativeName>
    <alternativeName>
        <fullName evidence="6">3'-phosphoadenosine 5'-phosphate phosphatase</fullName>
        <shortName evidence="6">PAP phosphatase</shortName>
    </alternativeName>
</protein>
<reference evidence="8" key="1">
    <citation type="journal article" date="2019" name="Int. J. Syst. Evol. Microbiol.">
        <title>The Global Catalogue of Microorganisms (GCM) 10K type strain sequencing project: providing services to taxonomists for standard genome sequencing and annotation.</title>
        <authorList>
            <consortium name="The Broad Institute Genomics Platform"/>
            <consortium name="The Broad Institute Genome Sequencing Center for Infectious Disease"/>
            <person name="Wu L."/>
            <person name="Ma J."/>
        </authorList>
    </citation>
    <scope>NUCLEOTIDE SEQUENCE [LARGE SCALE GENOMIC DNA]</scope>
    <source>
        <strain evidence="8">KCTC 22245</strain>
    </source>
</reference>
<comment type="cofactor">
    <cofactor evidence="6">
        <name>Mg(2+)</name>
        <dbReference type="ChEBI" id="CHEBI:18420"/>
    </cofactor>
</comment>
<feature type="binding site" evidence="6">
    <location>
        <position position="65"/>
    </location>
    <ligand>
        <name>substrate</name>
    </ligand>
</feature>
<dbReference type="Gene3D" id="3.40.190.80">
    <property type="match status" value="1"/>
</dbReference>
<dbReference type="EC" id="3.1.3.7" evidence="6"/>
<dbReference type="InterPro" id="IPR000760">
    <property type="entry name" value="Inositol_monophosphatase-like"/>
</dbReference>
<keyword evidence="6" id="KW-0460">Magnesium</keyword>
<dbReference type="InterPro" id="IPR050725">
    <property type="entry name" value="CysQ/Inositol_MonoPase"/>
</dbReference>
<evidence type="ECO:0000256" key="2">
    <source>
        <dbReference type="ARBA" id="ARBA00022475"/>
    </source>
</evidence>
<keyword evidence="3 6" id="KW-0997">Cell inner membrane</keyword>
<dbReference type="SUPFAM" id="SSF56655">
    <property type="entry name" value="Carbohydrate phosphatase"/>
    <property type="match status" value="1"/>
</dbReference>
<dbReference type="Pfam" id="PF00459">
    <property type="entry name" value="Inositol_P"/>
    <property type="match status" value="1"/>
</dbReference>
<proteinExistence type="inferred from homology"/>
<dbReference type="GO" id="GO:0008441">
    <property type="term" value="F:3'(2'),5'-bisphosphate nucleotidase activity"/>
    <property type="evidence" value="ECO:0007669"/>
    <property type="project" value="UniProtKB-EC"/>
</dbReference>
<keyword evidence="6" id="KW-0479">Metal-binding</keyword>
<comment type="function">
    <text evidence="6">Converts adenosine-3',5'-bisphosphate (PAP) to AMP.</text>
</comment>
<feature type="binding site" evidence="6">
    <location>
        <position position="65"/>
    </location>
    <ligand>
        <name>Mg(2+)</name>
        <dbReference type="ChEBI" id="CHEBI:18420"/>
        <label>1</label>
    </ligand>
</feature>